<evidence type="ECO:0000256" key="1">
    <source>
        <dbReference type="SAM" id="MobiDB-lite"/>
    </source>
</evidence>
<dbReference type="PATRIC" id="fig|28128.5.peg.1257"/>
<dbReference type="STRING" id="28128.HMPREF3226_01233"/>
<reference evidence="3" key="1">
    <citation type="submission" date="2016-01" db="EMBL/GenBank/DDBJ databases">
        <authorList>
            <person name="Mitreva M."/>
            <person name="Pepin K.H."/>
            <person name="Mihindukulasuriya K.A."/>
            <person name="Fulton R."/>
            <person name="Fronick C."/>
            <person name="O'Laughlin M."/>
            <person name="Miner T."/>
            <person name="Herter B."/>
            <person name="Rosa B.A."/>
            <person name="Cordes M."/>
            <person name="Tomlinson C."/>
            <person name="Wollam A."/>
            <person name="Palsikar V.B."/>
            <person name="Mardis E.R."/>
            <person name="Wilson R.K."/>
        </authorList>
    </citation>
    <scope>NUCLEOTIDE SEQUENCE [LARGE SCALE GENOMIC DNA]</scope>
    <source>
        <strain evidence="3">MJR7716</strain>
    </source>
</reference>
<proteinExistence type="predicted"/>
<organism evidence="2 3">
    <name type="scientific">Prevotella corporis</name>
    <dbReference type="NCBI Taxonomy" id="28128"/>
    <lineage>
        <taxon>Bacteria</taxon>
        <taxon>Pseudomonadati</taxon>
        <taxon>Bacteroidota</taxon>
        <taxon>Bacteroidia</taxon>
        <taxon>Bacteroidales</taxon>
        <taxon>Prevotellaceae</taxon>
        <taxon>Prevotella</taxon>
    </lineage>
</organism>
<feature type="region of interest" description="Disordered" evidence="1">
    <location>
        <begin position="73"/>
        <end position="101"/>
    </location>
</feature>
<protein>
    <submittedName>
        <fullName evidence="2">Uncharacterized protein</fullName>
    </submittedName>
</protein>
<accession>A0A133Q936</accession>
<dbReference type="Proteomes" id="UP000070533">
    <property type="component" value="Unassembled WGS sequence"/>
</dbReference>
<evidence type="ECO:0000313" key="2">
    <source>
        <dbReference type="EMBL" id="KXA39398.1"/>
    </source>
</evidence>
<evidence type="ECO:0000313" key="3">
    <source>
        <dbReference type="Proteomes" id="UP000070533"/>
    </source>
</evidence>
<comment type="caution">
    <text evidence="2">The sequence shown here is derived from an EMBL/GenBank/DDBJ whole genome shotgun (WGS) entry which is preliminary data.</text>
</comment>
<dbReference type="EMBL" id="LRQG01000092">
    <property type="protein sequence ID" value="KXA39398.1"/>
    <property type="molecule type" value="Genomic_DNA"/>
</dbReference>
<gene>
    <name evidence="2" type="ORF">HMPREF3226_01233</name>
</gene>
<name>A0A133Q936_9BACT</name>
<keyword evidence="3" id="KW-1185">Reference proteome</keyword>
<dbReference type="AlphaFoldDB" id="A0A133Q936"/>
<sequence length="101" mass="12102">MKTTQRNEEATDDTPEKYNRFDKKVRTFQRKSTIFLMKKYVLFSEVLPSFCKALIIKQLQKAYFHSKNNRIFTARNRKNSNNRPHISPLKRPVEAPKNQKQ</sequence>